<evidence type="ECO:0000256" key="14">
    <source>
        <dbReference type="ARBA" id="ARBA00023170"/>
    </source>
</evidence>
<dbReference type="Gene3D" id="3.30.200.20">
    <property type="entry name" value="Phosphorylase Kinase, domain 1"/>
    <property type="match status" value="1"/>
</dbReference>
<dbReference type="InterPro" id="IPR011009">
    <property type="entry name" value="Kinase-like_dom_sf"/>
</dbReference>
<keyword evidence="9 18" id="KW-0418">Kinase</keyword>
<evidence type="ECO:0000256" key="6">
    <source>
        <dbReference type="ARBA" id="ARBA00022729"/>
    </source>
</evidence>
<evidence type="ECO:0000256" key="10">
    <source>
        <dbReference type="ARBA" id="ARBA00022840"/>
    </source>
</evidence>
<dbReference type="Gene3D" id="2.90.10.30">
    <property type="match status" value="1"/>
</dbReference>
<dbReference type="SMART" id="SM00220">
    <property type="entry name" value="S_TKc"/>
    <property type="match status" value="1"/>
</dbReference>
<dbReference type="PROSITE" id="PS00107">
    <property type="entry name" value="PROTEIN_KINASE_ATP"/>
    <property type="match status" value="1"/>
</dbReference>
<dbReference type="Pfam" id="PF00954">
    <property type="entry name" value="S_locus_glycop"/>
    <property type="match status" value="1"/>
</dbReference>
<dbReference type="EMBL" id="KK784883">
    <property type="protein sequence ID" value="KDO74635.1"/>
    <property type="molecule type" value="Genomic_DNA"/>
</dbReference>
<dbReference type="SMR" id="A0A067G7Q6"/>
<dbReference type="GO" id="GO:0005524">
    <property type="term" value="F:ATP binding"/>
    <property type="evidence" value="ECO:0007669"/>
    <property type="project" value="UniProtKB-UniRule"/>
</dbReference>
<comment type="catalytic activity">
    <reaction evidence="17 18">
        <text>L-seryl-[protein] + ATP = O-phospho-L-seryl-[protein] + ADP + H(+)</text>
        <dbReference type="Rhea" id="RHEA:17989"/>
        <dbReference type="Rhea" id="RHEA-COMP:9863"/>
        <dbReference type="Rhea" id="RHEA-COMP:11604"/>
        <dbReference type="ChEBI" id="CHEBI:15378"/>
        <dbReference type="ChEBI" id="CHEBI:29999"/>
        <dbReference type="ChEBI" id="CHEBI:30616"/>
        <dbReference type="ChEBI" id="CHEBI:83421"/>
        <dbReference type="ChEBI" id="CHEBI:456216"/>
        <dbReference type="EC" id="2.7.11.1"/>
    </reaction>
</comment>
<evidence type="ECO:0000256" key="1">
    <source>
        <dbReference type="ARBA" id="ARBA00004479"/>
    </source>
</evidence>
<protein>
    <recommendedName>
        <fullName evidence="18">Receptor-like serine/threonine-protein kinase</fullName>
        <ecNumber evidence="18">2.7.11.1</ecNumber>
    </recommendedName>
</protein>
<keyword evidence="14" id="KW-0675">Receptor</keyword>
<evidence type="ECO:0000256" key="11">
    <source>
        <dbReference type="ARBA" id="ARBA00022989"/>
    </source>
</evidence>
<dbReference type="FunFam" id="2.90.10.10:FF:000013">
    <property type="entry name" value="G-type lectin S-receptor-like serine/threonine-protein kinase LECRK1"/>
    <property type="match status" value="1"/>
</dbReference>
<evidence type="ECO:0000256" key="20">
    <source>
        <dbReference type="SAM" id="Phobius"/>
    </source>
</evidence>
<evidence type="ECO:0000313" key="23">
    <source>
        <dbReference type="EMBL" id="KDO74635.1"/>
    </source>
</evidence>
<dbReference type="InterPro" id="IPR001480">
    <property type="entry name" value="Bulb-type_lectin_dom"/>
</dbReference>
<dbReference type="Gene3D" id="2.90.10.10">
    <property type="entry name" value="Bulb-type lectin domain"/>
    <property type="match status" value="1"/>
</dbReference>
<keyword evidence="5 20" id="KW-0812">Transmembrane</keyword>
<dbReference type="Gene3D" id="1.10.510.10">
    <property type="entry name" value="Transferase(Phosphotransferase) domain 1"/>
    <property type="match status" value="1"/>
</dbReference>
<dbReference type="GO" id="GO:0004674">
    <property type="term" value="F:protein serine/threonine kinase activity"/>
    <property type="evidence" value="ECO:0007669"/>
    <property type="project" value="UniProtKB-KW"/>
</dbReference>
<keyword evidence="12 20" id="KW-0472">Membrane</keyword>
<comment type="similarity">
    <text evidence="18">Belongs to the protein kinase superfamily. Ser/Thr protein kinase family.</text>
</comment>
<dbReference type="FunFam" id="3.30.200.20:FF:000059">
    <property type="entry name" value="S-receptor-like serine/threonine-protein kinase"/>
    <property type="match status" value="1"/>
</dbReference>
<evidence type="ECO:0000256" key="12">
    <source>
        <dbReference type="ARBA" id="ARBA00023136"/>
    </source>
</evidence>
<dbReference type="Proteomes" id="UP000027120">
    <property type="component" value="Unassembled WGS sequence"/>
</dbReference>
<dbReference type="InterPro" id="IPR000858">
    <property type="entry name" value="S_locus_glycoprot_dom"/>
</dbReference>
<dbReference type="FunFam" id="2.90.10.30:FF:000001">
    <property type="entry name" value="Serine/threonine-protein kinase"/>
    <property type="match status" value="1"/>
</dbReference>
<accession>A0A067G7Q6</accession>
<evidence type="ECO:0000256" key="9">
    <source>
        <dbReference type="ARBA" id="ARBA00022777"/>
    </source>
</evidence>
<dbReference type="CDD" id="cd14066">
    <property type="entry name" value="STKc_IRAK"/>
    <property type="match status" value="1"/>
</dbReference>
<dbReference type="SUPFAM" id="SSF51110">
    <property type="entry name" value="alpha-D-mannose-specific plant lectins"/>
    <property type="match status" value="1"/>
</dbReference>
<reference evidence="23 24" key="1">
    <citation type="submission" date="2014-04" db="EMBL/GenBank/DDBJ databases">
        <authorList>
            <consortium name="International Citrus Genome Consortium"/>
            <person name="Gmitter F."/>
            <person name="Chen C."/>
            <person name="Farmerie W."/>
            <person name="Harkins T."/>
            <person name="Desany B."/>
            <person name="Mohiuddin M."/>
            <person name="Kodira C."/>
            <person name="Borodovsky M."/>
            <person name="Lomsadze A."/>
            <person name="Burns P."/>
            <person name="Jenkins J."/>
            <person name="Prochnik S."/>
            <person name="Shu S."/>
            <person name="Chapman J."/>
            <person name="Pitluck S."/>
            <person name="Schmutz J."/>
            <person name="Rokhsar D."/>
        </authorList>
    </citation>
    <scope>NUCLEOTIDE SEQUENCE</scope>
</reference>
<keyword evidence="8 18" id="KW-0547">Nucleotide-binding</keyword>
<keyword evidence="24" id="KW-1185">Reference proteome</keyword>
<feature type="domain" description="Bulb-type lectin" evidence="22">
    <location>
        <begin position="27"/>
        <end position="142"/>
    </location>
</feature>
<evidence type="ECO:0000256" key="5">
    <source>
        <dbReference type="ARBA" id="ARBA00022692"/>
    </source>
</evidence>
<dbReference type="InterPro" id="IPR017441">
    <property type="entry name" value="Protein_kinase_ATP_BS"/>
</dbReference>
<dbReference type="PANTHER" id="PTHR47976:SF64">
    <property type="entry name" value="RECEPTOR-LIKE SERINE_THREONINE-PROTEIN KINASE"/>
    <property type="match status" value="1"/>
</dbReference>
<dbReference type="FunFam" id="1.10.510.10:FF:000237">
    <property type="entry name" value="G-type lectin S-receptor-like serine/threonine-protein kinase"/>
    <property type="match status" value="1"/>
</dbReference>
<dbReference type="GO" id="GO:0048544">
    <property type="term" value="P:recognition of pollen"/>
    <property type="evidence" value="ECO:0007669"/>
    <property type="project" value="InterPro"/>
</dbReference>
<feature type="transmembrane region" description="Helical" evidence="20">
    <location>
        <begin position="431"/>
        <end position="454"/>
    </location>
</feature>
<dbReference type="SMART" id="SM00108">
    <property type="entry name" value="B_lectin"/>
    <property type="match status" value="1"/>
</dbReference>
<evidence type="ECO:0000256" key="7">
    <source>
        <dbReference type="ARBA" id="ARBA00022734"/>
    </source>
</evidence>
<dbReference type="GO" id="GO:0016020">
    <property type="term" value="C:membrane"/>
    <property type="evidence" value="ECO:0007669"/>
    <property type="project" value="UniProtKB-SubCell"/>
</dbReference>
<dbReference type="AlphaFoldDB" id="A0A067G7Q6"/>
<evidence type="ECO:0000256" key="2">
    <source>
        <dbReference type="ARBA" id="ARBA00022527"/>
    </source>
</evidence>
<comment type="subcellular location">
    <subcellularLocation>
        <location evidence="1">Membrane</location>
        <topology evidence="1">Single-pass type I membrane protein</topology>
    </subcellularLocation>
</comment>
<evidence type="ECO:0000256" key="18">
    <source>
        <dbReference type="PIRNR" id="PIRNR000641"/>
    </source>
</evidence>
<dbReference type="PROSITE" id="PS00108">
    <property type="entry name" value="PROTEIN_KINASE_ST"/>
    <property type="match status" value="1"/>
</dbReference>
<dbReference type="EC" id="2.7.11.1" evidence="18"/>
<dbReference type="InterPro" id="IPR051343">
    <property type="entry name" value="G-type_lectin_kinases/EP1-like"/>
</dbReference>
<sequence length="788" mass="88021">MALKRIVPCVLTLILKFYGLHGQTSPNISLGSSITAGSNTSWLSPSGDFAFGFYSLFGGLYLLGIWFDKIPEKTLVWAADRDSPAEAGSKITLTNDGKLLLTYFNGSVQQIYSGAASLALMQNDGNFVLKNANSAVVWDSFDFPTDTILPGQVLLTGKKLYSNSRGTADYSTGNYTLEMQADGNLVLSAYHFADPGYWYTGTVTLNNVSLIFNQSAFMYLINSTGDNIFRLTRNVMTPTEDYYHRATIDGHGNFQQFAYHKSTSSRWTRVWRAVNDPCIVNCICGVYGMCTSSDNETVTCNCIPGYTPLNPSDVSEGCHPETVVNYCAETSSKNFTVEVMDDAGFLFDNFADLARVSNVDVEGCRKAVMDDCYSLGASLVGSTCVKTRMPLLNARKSASTKGMKAIIKVPTKMSNPSNHEGKKKNNFNSRLLLKIGFIFSAICALLSGVAAIYYSPAARGLIKRRNYFDPNSMEINFREFTFQELQEATKGFSKLVGTGSSGKVYRGILRLKDTQIEIAVKKLEKDIEKTNEEFMTELKIIGRTHHKNLVRLLGFCSEEDKRLLVYELMPNGTLSNFLFHEGQRPGWVQRVEIALGVARGLLYLHEECETQIIHCDIKPQNVLLDLKTLDTNYMAKISDFGISKLLNKDQTRTDTNMRGTMGYVAPEWLRNVPVTTKVDVFSFGVMLLEIICGRRHIELSRVEEESEEVDIVLSDWVISCMLSRNLQVLVSHDPEVLSDLERFERMAMVGLWCNHPDPNLRPSMKKVIHMLEGTLEVGMPPLLHDQMS</sequence>
<keyword evidence="3" id="KW-0245">EGF-like domain</keyword>
<evidence type="ECO:0000256" key="8">
    <source>
        <dbReference type="ARBA" id="ARBA00022741"/>
    </source>
</evidence>
<dbReference type="GO" id="GO:0030246">
    <property type="term" value="F:carbohydrate binding"/>
    <property type="evidence" value="ECO:0007669"/>
    <property type="project" value="UniProtKB-KW"/>
</dbReference>
<gene>
    <name evidence="23" type="ORF">CISIN_1g047157mg</name>
</gene>
<evidence type="ECO:0000259" key="21">
    <source>
        <dbReference type="PROSITE" id="PS50011"/>
    </source>
</evidence>
<dbReference type="PROSITE" id="PS50927">
    <property type="entry name" value="BULB_LECTIN"/>
    <property type="match status" value="1"/>
</dbReference>
<feature type="domain" description="Protein kinase" evidence="21">
    <location>
        <begin position="490"/>
        <end position="775"/>
    </location>
</feature>
<keyword evidence="7" id="KW-0430">Lectin</keyword>
<evidence type="ECO:0000313" key="24">
    <source>
        <dbReference type="Proteomes" id="UP000027120"/>
    </source>
</evidence>
<comment type="catalytic activity">
    <reaction evidence="16 18">
        <text>L-threonyl-[protein] + ATP = O-phospho-L-threonyl-[protein] + ADP + H(+)</text>
        <dbReference type="Rhea" id="RHEA:46608"/>
        <dbReference type="Rhea" id="RHEA-COMP:11060"/>
        <dbReference type="Rhea" id="RHEA-COMP:11605"/>
        <dbReference type="ChEBI" id="CHEBI:15378"/>
        <dbReference type="ChEBI" id="CHEBI:30013"/>
        <dbReference type="ChEBI" id="CHEBI:30616"/>
        <dbReference type="ChEBI" id="CHEBI:61977"/>
        <dbReference type="ChEBI" id="CHEBI:456216"/>
        <dbReference type="EC" id="2.7.11.1"/>
    </reaction>
</comment>
<dbReference type="InterPro" id="IPR008271">
    <property type="entry name" value="Ser/Thr_kinase_AS"/>
</dbReference>
<name>A0A067G7Q6_CITSI</name>
<dbReference type="PaxDb" id="2711-XP_006489370.1"/>
<dbReference type="PROSITE" id="PS50011">
    <property type="entry name" value="PROTEIN_KINASE_DOM"/>
    <property type="match status" value="1"/>
</dbReference>
<organism evidence="23 24">
    <name type="scientific">Citrus sinensis</name>
    <name type="common">Sweet orange</name>
    <name type="synonym">Citrus aurantium var. sinensis</name>
    <dbReference type="NCBI Taxonomy" id="2711"/>
    <lineage>
        <taxon>Eukaryota</taxon>
        <taxon>Viridiplantae</taxon>
        <taxon>Streptophyta</taxon>
        <taxon>Embryophyta</taxon>
        <taxon>Tracheophyta</taxon>
        <taxon>Spermatophyta</taxon>
        <taxon>Magnoliopsida</taxon>
        <taxon>eudicotyledons</taxon>
        <taxon>Gunneridae</taxon>
        <taxon>Pentapetalae</taxon>
        <taxon>rosids</taxon>
        <taxon>malvids</taxon>
        <taxon>Sapindales</taxon>
        <taxon>Rutaceae</taxon>
        <taxon>Aurantioideae</taxon>
        <taxon>Citrus</taxon>
    </lineage>
</organism>
<evidence type="ECO:0000256" key="16">
    <source>
        <dbReference type="ARBA" id="ARBA00047899"/>
    </source>
</evidence>
<dbReference type="InterPro" id="IPR024171">
    <property type="entry name" value="SRK-like_kinase"/>
</dbReference>
<evidence type="ECO:0000259" key="22">
    <source>
        <dbReference type="PROSITE" id="PS50927"/>
    </source>
</evidence>
<keyword evidence="13" id="KW-1015">Disulfide bond</keyword>
<keyword evidence="6" id="KW-0732">Signal</keyword>
<evidence type="ECO:0000256" key="13">
    <source>
        <dbReference type="ARBA" id="ARBA00023157"/>
    </source>
</evidence>
<dbReference type="Pfam" id="PF01453">
    <property type="entry name" value="B_lectin"/>
    <property type="match status" value="1"/>
</dbReference>
<evidence type="ECO:0000256" key="19">
    <source>
        <dbReference type="PROSITE-ProRule" id="PRU10141"/>
    </source>
</evidence>
<feature type="transmembrane region" description="Helical" evidence="20">
    <location>
        <begin position="49"/>
        <end position="67"/>
    </location>
</feature>
<dbReference type="eggNOG" id="ENOG502QVP7">
    <property type="taxonomic scope" value="Eukaryota"/>
</dbReference>
<dbReference type="GO" id="GO:0106310">
    <property type="term" value="F:protein serine kinase activity"/>
    <property type="evidence" value="ECO:0007669"/>
    <property type="project" value="RHEA"/>
</dbReference>
<evidence type="ECO:0000256" key="17">
    <source>
        <dbReference type="ARBA" id="ARBA00048679"/>
    </source>
</evidence>
<keyword evidence="11 20" id="KW-1133">Transmembrane helix</keyword>
<dbReference type="PANTHER" id="PTHR47976">
    <property type="entry name" value="G-TYPE LECTIN S-RECEPTOR-LIKE SERINE/THREONINE-PROTEIN KINASE SD2-5"/>
    <property type="match status" value="1"/>
</dbReference>
<keyword evidence="10 18" id="KW-0067">ATP-binding</keyword>
<proteinExistence type="inferred from homology"/>
<keyword evidence="2 18" id="KW-0723">Serine/threonine-protein kinase</keyword>
<evidence type="ECO:0000256" key="3">
    <source>
        <dbReference type="ARBA" id="ARBA00022536"/>
    </source>
</evidence>
<keyword evidence="15" id="KW-0325">Glycoprotein</keyword>
<dbReference type="Pfam" id="PF00069">
    <property type="entry name" value="Pkinase"/>
    <property type="match status" value="1"/>
</dbReference>
<dbReference type="InterPro" id="IPR000719">
    <property type="entry name" value="Prot_kinase_dom"/>
</dbReference>
<dbReference type="SUPFAM" id="SSF56112">
    <property type="entry name" value="Protein kinase-like (PK-like)"/>
    <property type="match status" value="1"/>
</dbReference>
<dbReference type="GO" id="GO:0004672">
    <property type="term" value="F:protein kinase activity"/>
    <property type="evidence" value="ECO:0000318"/>
    <property type="project" value="GO_Central"/>
</dbReference>
<evidence type="ECO:0000256" key="15">
    <source>
        <dbReference type="ARBA" id="ARBA00023180"/>
    </source>
</evidence>
<dbReference type="PIRSF" id="PIRSF000641">
    <property type="entry name" value="SRK"/>
    <property type="match status" value="1"/>
</dbReference>
<keyword evidence="4 18" id="KW-0808">Transferase</keyword>
<evidence type="ECO:0000256" key="4">
    <source>
        <dbReference type="ARBA" id="ARBA00022679"/>
    </source>
</evidence>
<feature type="binding site" evidence="19">
    <location>
        <position position="522"/>
    </location>
    <ligand>
        <name>ATP</name>
        <dbReference type="ChEBI" id="CHEBI:30616"/>
    </ligand>
</feature>
<dbReference type="InterPro" id="IPR036426">
    <property type="entry name" value="Bulb-type_lectin_dom_sf"/>
</dbReference>